<evidence type="ECO:0000256" key="2">
    <source>
        <dbReference type="ARBA" id="ARBA00022722"/>
    </source>
</evidence>
<dbReference type="EMBL" id="SMFZ01000001">
    <property type="protein sequence ID" value="TCK26555.1"/>
    <property type="molecule type" value="Genomic_DNA"/>
</dbReference>
<dbReference type="GO" id="GO:0000287">
    <property type="term" value="F:magnesium ion binding"/>
    <property type="evidence" value="ECO:0007669"/>
    <property type="project" value="UniProtKB-UniRule"/>
</dbReference>
<dbReference type="InterPro" id="IPR029060">
    <property type="entry name" value="PIN-like_dom_sf"/>
</dbReference>
<keyword evidence="3 6" id="KW-0479">Metal-binding</keyword>
<evidence type="ECO:0000256" key="6">
    <source>
        <dbReference type="HAMAP-Rule" id="MF_00265"/>
    </source>
</evidence>
<dbReference type="GO" id="GO:0045926">
    <property type="term" value="P:negative regulation of growth"/>
    <property type="evidence" value="ECO:0007669"/>
    <property type="project" value="UniProtKB-ARBA"/>
</dbReference>
<dbReference type="HAMAP" id="MF_00265">
    <property type="entry name" value="VapC_Nob1"/>
    <property type="match status" value="1"/>
</dbReference>
<evidence type="ECO:0000259" key="7">
    <source>
        <dbReference type="Pfam" id="PF01850"/>
    </source>
</evidence>
<dbReference type="Gene3D" id="3.40.50.1010">
    <property type="entry name" value="5'-nuclease"/>
    <property type="match status" value="1"/>
</dbReference>
<dbReference type="GO" id="GO:0004540">
    <property type="term" value="F:RNA nuclease activity"/>
    <property type="evidence" value="ECO:0007669"/>
    <property type="project" value="InterPro"/>
</dbReference>
<feature type="binding site" evidence="6">
    <location>
        <position position="97"/>
    </location>
    <ligand>
        <name>Mg(2+)</name>
        <dbReference type="ChEBI" id="CHEBI:18420"/>
    </ligand>
</feature>
<comment type="cofactor">
    <cofactor evidence="6">
        <name>Mg(2+)</name>
        <dbReference type="ChEBI" id="CHEBI:18420"/>
    </cofactor>
</comment>
<evidence type="ECO:0000313" key="9">
    <source>
        <dbReference type="Proteomes" id="UP000295560"/>
    </source>
</evidence>
<keyword evidence="1 6" id="KW-1277">Toxin-antitoxin system</keyword>
<name>A0A4R1HZB6_PSEEN</name>
<reference evidence="8 9" key="1">
    <citation type="submission" date="2019-03" db="EMBL/GenBank/DDBJ databases">
        <title>Sequencing the genomes of 1000 actinobacteria strains.</title>
        <authorList>
            <person name="Klenk H.-P."/>
        </authorList>
    </citation>
    <scope>NUCLEOTIDE SEQUENCE [LARGE SCALE GENOMIC DNA]</scope>
    <source>
        <strain evidence="8 9">DSM 44969</strain>
    </source>
</reference>
<dbReference type="InterPro" id="IPR002716">
    <property type="entry name" value="PIN_dom"/>
</dbReference>
<comment type="function">
    <text evidence="6">Toxic component of a toxin-antitoxin (TA) system. An RNase.</text>
</comment>
<keyword evidence="9" id="KW-1185">Reference proteome</keyword>
<organism evidence="8 9">
    <name type="scientific">Pseudonocardia endophytica</name>
    <dbReference type="NCBI Taxonomy" id="401976"/>
    <lineage>
        <taxon>Bacteria</taxon>
        <taxon>Bacillati</taxon>
        <taxon>Actinomycetota</taxon>
        <taxon>Actinomycetes</taxon>
        <taxon>Pseudonocardiales</taxon>
        <taxon>Pseudonocardiaceae</taxon>
        <taxon>Pseudonocardia</taxon>
    </lineage>
</organism>
<dbReference type="InterPro" id="IPR022907">
    <property type="entry name" value="VapC_family"/>
</dbReference>
<feature type="domain" description="PIN" evidence="7">
    <location>
        <begin position="4"/>
        <end position="121"/>
    </location>
</feature>
<feature type="binding site" evidence="6">
    <location>
        <position position="7"/>
    </location>
    <ligand>
        <name>Mg(2+)</name>
        <dbReference type="ChEBI" id="CHEBI:18420"/>
    </ligand>
</feature>
<dbReference type="GO" id="GO:0016788">
    <property type="term" value="F:hydrolase activity, acting on ester bonds"/>
    <property type="evidence" value="ECO:0007669"/>
    <property type="project" value="InterPro"/>
</dbReference>
<evidence type="ECO:0000256" key="1">
    <source>
        <dbReference type="ARBA" id="ARBA00022649"/>
    </source>
</evidence>
<keyword evidence="5 6" id="KW-0460">Magnesium</keyword>
<protein>
    <recommendedName>
        <fullName evidence="6">Ribonuclease VapC</fullName>
        <shortName evidence="6">RNase VapC</shortName>
        <ecNumber evidence="6">3.1.-.-</ecNumber>
    </recommendedName>
    <alternativeName>
        <fullName evidence="6">Toxin VapC</fullName>
    </alternativeName>
</protein>
<dbReference type="OrthoDB" id="196567at2"/>
<keyword evidence="6" id="KW-0800">Toxin</keyword>
<keyword evidence="2 6" id="KW-0540">Nuclease</keyword>
<comment type="similarity">
    <text evidence="6">Belongs to the PINc/VapC protein family.</text>
</comment>
<proteinExistence type="inferred from homology"/>
<dbReference type="InterPro" id="IPR006226">
    <property type="entry name" value="Mtu_PIN"/>
</dbReference>
<dbReference type="GO" id="GO:0090729">
    <property type="term" value="F:toxin activity"/>
    <property type="evidence" value="ECO:0007669"/>
    <property type="project" value="UniProtKB-KW"/>
</dbReference>
<dbReference type="SUPFAM" id="SSF88723">
    <property type="entry name" value="PIN domain-like"/>
    <property type="match status" value="1"/>
</dbReference>
<sequence>MTTYLLDANVLIALTVAEHEHHDRASSWAAGVERFAVCPVVEGALVRFLVRTGETPSVAMSVLQAIHALPGCEFWPDSLSYADAGLGHVRGHRQVTDAYLASLAANSPGSLLATFDEGLAREVPESTALVPPSGPVPPQRR</sequence>
<dbReference type="Proteomes" id="UP000295560">
    <property type="component" value="Unassembled WGS sequence"/>
</dbReference>
<evidence type="ECO:0000256" key="3">
    <source>
        <dbReference type="ARBA" id="ARBA00022723"/>
    </source>
</evidence>
<dbReference type="Pfam" id="PF01850">
    <property type="entry name" value="PIN"/>
    <property type="match status" value="1"/>
</dbReference>
<dbReference type="NCBIfam" id="TIGR00028">
    <property type="entry name" value="Mtu_PIN_fam"/>
    <property type="match status" value="1"/>
</dbReference>
<comment type="caution">
    <text evidence="8">The sequence shown here is derived from an EMBL/GenBank/DDBJ whole genome shotgun (WGS) entry which is preliminary data.</text>
</comment>
<evidence type="ECO:0000313" key="8">
    <source>
        <dbReference type="EMBL" id="TCK26555.1"/>
    </source>
</evidence>
<evidence type="ECO:0000256" key="5">
    <source>
        <dbReference type="ARBA" id="ARBA00022842"/>
    </source>
</evidence>
<keyword evidence="4 6" id="KW-0378">Hydrolase</keyword>
<evidence type="ECO:0000256" key="4">
    <source>
        <dbReference type="ARBA" id="ARBA00022801"/>
    </source>
</evidence>
<gene>
    <name evidence="6" type="primary">vapC</name>
    <name evidence="8" type="ORF">EV378_2392</name>
</gene>
<accession>A0A4R1HZB6</accession>
<dbReference type="AlphaFoldDB" id="A0A4R1HZB6"/>
<dbReference type="EC" id="3.1.-.-" evidence="6"/>
<dbReference type="RefSeq" id="WP_132423965.1">
    <property type="nucleotide sequence ID" value="NZ_SMFZ01000001.1"/>
</dbReference>